<sequence>MLLEEIKPLQFGFYKKKSLDTENMITLYKKDDLINDLQVLKTISKYSKKIYISRRSKGFIYVYNGKNCFKFQSEKSTCMNLERLFKKFTACSYLDCLIMNLDSIYYSLSRLDSWDYAVNLYYCLDRNYTNYQIEDVFTEPKKLLGDYEMVVSKDSSVFKLEDFDENADTVDENVDIHSIDIAQPREVPKRTITHYEKKKSLVDRFFDLFCGEKSKANINHTIRYGRRENNKLYCKEKAIAPIAFNNPSETKKLFKSLIDKVKGSSIDYIEIDCEALIYIIKNNKGVFIFANLEIQNSCGGILKDFHNVFVDVSENYSRK</sequence>
<dbReference type="OrthoDB" id="10538912at2759"/>
<name>A0A9P6H037_9MICR</name>
<dbReference type="Proteomes" id="UP000740883">
    <property type="component" value="Unassembled WGS sequence"/>
</dbReference>
<evidence type="ECO:0000313" key="2">
    <source>
        <dbReference type="Proteomes" id="UP000740883"/>
    </source>
</evidence>
<organism evidence="1 2">
    <name type="scientific">Nosema granulosis</name>
    <dbReference type="NCBI Taxonomy" id="83296"/>
    <lineage>
        <taxon>Eukaryota</taxon>
        <taxon>Fungi</taxon>
        <taxon>Fungi incertae sedis</taxon>
        <taxon>Microsporidia</taxon>
        <taxon>Nosematidae</taxon>
        <taxon>Nosema</taxon>
    </lineage>
</organism>
<dbReference type="AlphaFoldDB" id="A0A9P6H037"/>
<gene>
    <name evidence="1" type="ORF">NGRA_0877</name>
</gene>
<protein>
    <submittedName>
        <fullName evidence="1">Uncharacterized protein</fullName>
    </submittedName>
</protein>
<dbReference type="EMBL" id="SBJO01000042">
    <property type="protein sequence ID" value="KAF9764043.1"/>
    <property type="molecule type" value="Genomic_DNA"/>
</dbReference>
<evidence type="ECO:0000313" key="1">
    <source>
        <dbReference type="EMBL" id="KAF9764043.1"/>
    </source>
</evidence>
<reference evidence="1 2" key="1">
    <citation type="journal article" date="2020" name="Genome Biol. Evol.">
        <title>Comparative genomics of strictly vertically transmitted, feminizing microsporidia endosymbionts of amphipod crustaceans.</title>
        <authorList>
            <person name="Cormier A."/>
            <person name="Chebbi M.A."/>
            <person name="Giraud I."/>
            <person name="Wattier R."/>
            <person name="Teixeira M."/>
            <person name="Gilbert C."/>
            <person name="Rigaud T."/>
            <person name="Cordaux R."/>
        </authorList>
    </citation>
    <scope>NUCLEOTIDE SEQUENCE [LARGE SCALE GENOMIC DNA]</scope>
    <source>
        <strain evidence="1 2">Ou3-Ou53</strain>
    </source>
</reference>
<comment type="caution">
    <text evidence="1">The sequence shown here is derived from an EMBL/GenBank/DDBJ whole genome shotgun (WGS) entry which is preliminary data.</text>
</comment>
<accession>A0A9P6H037</accession>
<proteinExistence type="predicted"/>
<keyword evidence="2" id="KW-1185">Reference proteome</keyword>